<dbReference type="SUPFAM" id="SSF56112">
    <property type="entry name" value="Protein kinase-like (PK-like)"/>
    <property type="match status" value="2"/>
</dbReference>
<dbReference type="eggNOG" id="KOG0192">
    <property type="taxonomic scope" value="Eukaryota"/>
</dbReference>
<dbReference type="Gene3D" id="3.30.200.20">
    <property type="entry name" value="Phosphorylase Kinase, domain 1"/>
    <property type="match status" value="1"/>
</dbReference>
<dbReference type="SMART" id="SM00220">
    <property type="entry name" value="S_TKc"/>
    <property type="match status" value="1"/>
</dbReference>
<accession>C3Y0X4</accession>
<proteinExistence type="predicted"/>
<dbReference type="InParanoid" id="C3Y0X4"/>
<keyword evidence="1" id="KW-0175">Coiled coil</keyword>
<dbReference type="Pfam" id="PF00069">
    <property type="entry name" value="Pkinase"/>
    <property type="match status" value="2"/>
</dbReference>
<organism>
    <name type="scientific">Branchiostoma floridae</name>
    <name type="common">Florida lancelet</name>
    <name type="synonym">Amphioxus</name>
    <dbReference type="NCBI Taxonomy" id="7739"/>
    <lineage>
        <taxon>Eukaryota</taxon>
        <taxon>Metazoa</taxon>
        <taxon>Chordata</taxon>
        <taxon>Cephalochordata</taxon>
        <taxon>Leptocardii</taxon>
        <taxon>Amphioxiformes</taxon>
        <taxon>Branchiostomatidae</taxon>
        <taxon>Branchiostoma</taxon>
    </lineage>
</organism>
<evidence type="ECO:0000259" key="2">
    <source>
        <dbReference type="PROSITE" id="PS50011"/>
    </source>
</evidence>
<sequence length="1130" mass="128152">MAASKARANLTEESIDECKDLMEALDMLENSSIAPEEIDGVESIEQAQMLLLKELAKTSSKTQWTPESAAGLMKSVLEKDRVSREELCCHFEDATSYAEELHDTAKQQLESNIPRFQSLLKTKLEQLRDDSCHILVAGETSAGKSTLLNLILGEDLLPSSLLSSTSTICELKHGKQEKIRAFKQGDPSSYDEEPLQGSKDARMETLSKFVYQKEGRDERTFEYNRVEIFLDFPLLEGGITIVDSPGVGENEKLTEMVKKYLPNAFAFMYIINSANAGGVQPDRLGDLLQALTHDRDPDQPPMFDPKSAIFVCNKWDMVPPKEAGEVWDDTIRKLKCCWPELDESQVFKISAKKAALARSQANYITKDFEKLLNGLQDLLPTGLRAKVELNYRWLTYLLDRSSFHLRVMLGNIVDQEIPDLEKQRSSVKARLKKLREAASSAERNMRLYLQKRVDYAVKDLRLYLTSDEIRTWLHQWDDKELPDNDSWTVVEHLTKKLVEQGIQQAISTWDQHREFFSKLRSELMQQFRTEFNLVEMDIADIEEKMMIASQHVMPSATGHRVGNSVFYPEYSTGGLTIGQKIALGAASPLVIPIGVVVGLFALPVAGAMAIRKRATHKKQLQDYRENKTKYMEQLANGTMQDFVSDENLRRVVEQQVESTSTYLDHLVGTIPQLIESDERLMNEGYKLRKQEAITLTEEHYGPSLEKCDKIQGELNCCYMTTIRQYDIEYEDLVEREWIASGSFGDVYKAKINSTEVAMKYMTDSVSAQNATDLLHEERNLRNPGKHRKGTAEREAAFSVIKPLAVQLATALSYIHSVNLVHRDLKLENILIKIHEPSTDGAVIKLADVGLTKKAENITGTLCGTPPYIAPEVLQEKRYGKPSDMYSFGILLWEMWYGEETPHAKHFTIPMCVTIPLLISRLTEFSKEIAEGRRPDPNKEFSAPTPWKQLMTACWSTDPANRPSAEDCRTRLQEITDLKLENILIKIHEPSTDGAVIKLADVGLTKKAENITGTLCGTPPYIAPEVLQEKRYGKPSDMYSFGILLWEMWYGEETPHAKHFTIPMCVTIPLLISRLTEFSKEIAEGRRPDPNKEFSAPTPWKQLMVACWSTDPANRPSAEDCRTRLQEITCD</sequence>
<dbReference type="PANTHER" id="PTHR26392">
    <property type="entry name" value="MITOGEN-ACTIVATED PROTEIN KINASE KINASE KINASE 7-RELATED"/>
    <property type="match status" value="1"/>
</dbReference>
<gene>
    <name evidence="3" type="ORF">BRAFLDRAFT_89870</name>
</gene>
<evidence type="ECO:0000256" key="1">
    <source>
        <dbReference type="SAM" id="Coils"/>
    </source>
</evidence>
<dbReference type="AlphaFoldDB" id="C3Y0X4"/>
<dbReference type="EMBL" id="GG666479">
    <property type="protein sequence ID" value="EEN66107.1"/>
    <property type="molecule type" value="Genomic_DNA"/>
</dbReference>
<reference evidence="3" key="1">
    <citation type="journal article" date="2008" name="Nature">
        <title>The amphioxus genome and the evolution of the chordate karyotype.</title>
        <authorList>
            <consortium name="US DOE Joint Genome Institute (JGI-PGF)"/>
            <person name="Putnam N.H."/>
            <person name="Butts T."/>
            <person name="Ferrier D.E.K."/>
            <person name="Furlong R.F."/>
            <person name="Hellsten U."/>
            <person name="Kawashima T."/>
            <person name="Robinson-Rechavi M."/>
            <person name="Shoguchi E."/>
            <person name="Terry A."/>
            <person name="Yu J.-K."/>
            <person name="Benito-Gutierrez E.L."/>
            <person name="Dubchak I."/>
            <person name="Garcia-Fernandez J."/>
            <person name="Gibson-Brown J.J."/>
            <person name="Grigoriev I.V."/>
            <person name="Horton A.C."/>
            <person name="de Jong P.J."/>
            <person name="Jurka J."/>
            <person name="Kapitonov V.V."/>
            <person name="Kohara Y."/>
            <person name="Kuroki Y."/>
            <person name="Lindquist E."/>
            <person name="Lucas S."/>
            <person name="Osoegawa K."/>
            <person name="Pennacchio L.A."/>
            <person name="Salamov A.A."/>
            <person name="Satou Y."/>
            <person name="Sauka-Spengler T."/>
            <person name="Schmutz J."/>
            <person name="Shin-I T."/>
            <person name="Toyoda A."/>
            <person name="Bronner-Fraser M."/>
            <person name="Fujiyama A."/>
            <person name="Holland L.Z."/>
            <person name="Holland P.W.H."/>
            <person name="Satoh N."/>
            <person name="Rokhsar D.S."/>
        </authorList>
    </citation>
    <scope>NUCLEOTIDE SEQUENCE [LARGE SCALE GENOMIC DNA]</scope>
    <source>
        <strain evidence="3">S238N-H82</strain>
        <tissue evidence="3">Testes</tissue>
    </source>
</reference>
<feature type="domain" description="Protein kinase" evidence="2">
    <location>
        <begin position="628"/>
        <end position="975"/>
    </location>
</feature>
<dbReference type="GO" id="GO:0004672">
    <property type="term" value="F:protein kinase activity"/>
    <property type="evidence" value="ECO:0007669"/>
    <property type="project" value="InterPro"/>
</dbReference>
<dbReference type="Gene3D" id="1.10.510.10">
    <property type="entry name" value="Transferase(Phosphotransferase) domain 1"/>
    <property type="match status" value="2"/>
</dbReference>
<evidence type="ECO:0000313" key="3">
    <source>
        <dbReference type="EMBL" id="EEN66107.1"/>
    </source>
</evidence>
<dbReference type="InterPro" id="IPR000719">
    <property type="entry name" value="Prot_kinase_dom"/>
</dbReference>
<dbReference type="GO" id="GO:0005524">
    <property type="term" value="F:ATP binding"/>
    <property type="evidence" value="ECO:0007669"/>
    <property type="project" value="InterPro"/>
</dbReference>
<dbReference type="PROSITE" id="PS00108">
    <property type="entry name" value="PROTEIN_KINASE_ST"/>
    <property type="match status" value="1"/>
</dbReference>
<dbReference type="InterPro" id="IPR045063">
    <property type="entry name" value="Dynamin_N"/>
</dbReference>
<dbReference type="InterPro" id="IPR011009">
    <property type="entry name" value="Kinase-like_dom_sf"/>
</dbReference>
<dbReference type="InterPro" id="IPR027417">
    <property type="entry name" value="P-loop_NTPase"/>
</dbReference>
<protein>
    <recommendedName>
        <fullName evidence="2">Protein kinase domain-containing protein</fullName>
    </recommendedName>
</protein>
<feature type="coiled-coil region" evidence="1">
    <location>
        <begin position="417"/>
        <end position="451"/>
    </location>
</feature>
<dbReference type="Gene3D" id="3.40.50.300">
    <property type="entry name" value="P-loop containing nucleotide triphosphate hydrolases"/>
    <property type="match status" value="1"/>
</dbReference>
<dbReference type="SUPFAM" id="SSF52540">
    <property type="entry name" value="P-loop containing nucleoside triphosphate hydrolases"/>
    <property type="match status" value="1"/>
</dbReference>
<dbReference type="InterPro" id="IPR008271">
    <property type="entry name" value="Ser/Thr_kinase_AS"/>
</dbReference>
<dbReference type="PANTHER" id="PTHR26392:SF92">
    <property type="entry name" value="PROTEIN KINASE DOMAIN-CONTAINING PROTEIN"/>
    <property type="match status" value="1"/>
</dbReference>
<name>C3Y0X4_BRAFL</name>
<dbReference type="PROSITE" id="PS50011">
    <property type="entry name" value="PROTEIN_KINASE_DOM"/>
    <property type="match status" value="1"/>
</dbReference>
<dbReference type="Pfam" id="PF00350">
    <property type="entry name" value="Dynamin_N"/>
    <property type="match status" value="1"/>
</dbReference>